<keyword evidence="9" id="KW-1133">Transmembrane helix</keyword>
<dbReference type="PROSITE" id="PS50055">
    <property type="entry name" value="TYR_PHOSPHATASE_PTP"/>
    <property type="match status" value="2"/>
</dbReference>
<keyword evidence="6" id="KW-0904">Protein phosphatase</keyword>
<dbReference type="Proteomes" id="UP000245119">
    <property type="component" value="Linkage Group LG9"/>
</dbReference>
<reference evidence="11 12" key="1">
    <citation type="submission" date="2018-04" db="EMBL/GenBank/DDBJ databases">
        <title>The genome of golden apple snail Pomacea canaliculata provides insight into stress tolerance and invasive adaptation.</title>
        <authorList>
            <person name="Liu C."/>
            <person name="Liu B."/>
            <person name="Ren Y."/>
            <person name="Zhang Y."/>
            <person name="Wang H."/>
            <person name="Li S."/>
            <person name="Jiang F."/>
            <person name="Yin L."/>
            <person name="Zhang G."/>
            <person name="Qian W."/>
            <person name="Fan W."/>
        </authorList>
    </citation>
    <scope>NUCLEOTIDE SEQUENCE [LARGE SCALE GENOMIC DNA]</scope>
    <source>
        <strain evidence="11">SZHN2017</strain>
        <tissue evidence="11">Muscle</tissue>
    </source>
</reference>
<dbReference type="GO" id="GO:0046872">
    <property type="term" value="F:metal ion binding"/>
    <property type="evidence" value="ECO:0007669"/>
    <property type="project" value="UniProtKB-KW"/>
</dbReference>
<organism evidence="11 12">
    <name type="scientific">Pomacea canaliculata</name>
    <name type="common">Golden apple snail</name>
    <dbReference type="NCBI Taxonomy" id="400727"/>
    <lineage>
        <taxon>Eukaryota</taxon>
        <taxon>Metazoa</taxon>
        <taxon>Spiralia</taxon>
        <taxon>Lophotrochozoa</taxon>
        <taxon>Mollusca</taxon>
        <taxon>Gastropoda</taxon>
        <taxon>Caenogastropoda</taxon>
        <taxon>Architaenioglossa</taxon>
        <taxon>Ampullarioidea</taxon>
        <taxon>Ampullariidae</taxon>
        <taxon>Pomacea</taxon>
    </lineage>
</organism>
<keyword evidence="9" id="KW-0812">Transmembrane</keyword>
<feature type="domain" description="Tyrosine-protein phosphatase" evidence="10">
    <location>
        <begin position="716"/>
        <end position="796"/>
    </location>
</feature>
<evidence type="ECO:0000256" key="1">
    <source>
        <dbReference type="ARBA" id="ARBA00009580"/>
    </source>
</evidence>
<evidence type="ECO:0000256" key="2">
    <source>
        <dbReference type="ARBA" id="ARBA00013064"/>
    </source>
</evidence>
<keyword evidence="5" id="KW-0106">Calcium</keyword>
<dbReference type="Pfam" id="PF00102">
    <property type="entry name" value="Y_phosphatase"/>
    <property type="match status" value="2"/>
</dbReference>
<evidence type="ECO:0000259" key="10">
    <source>
        <dbReference type="PROSITE" id="PS50055"/>
    </source>
</evidence>
<evidence type="ECO:0000313" key="12">
    <source>
        <dbReference type="Proteomes" id="UP000245119"/>
    </source>
</evidence>
<keyword evidence="12" id="KW-1185">Reference proteome</keyword>
<keyword evidence="4" id="KW-0378">Hydrolase</keyword>
<feature type="region of interest" description="Disordered" evidence="8">
    <location>
        <begin position="1"/>
        <end position="24"/>
    </location>
</feature>
<evidence type="ECO:0000256" key="6">
    <source>
        <dbReference type="ARBA" id="ARBA00022912"/>
    </source>
</evidence>
<dbReference type="InterPro" id="IPR006585">
    <property type="entry name" value="FTP1"/>
</dbReference>
<keyword evidence="3" id="KW-0479">Metal-binding</keyword>
<dbReference type="OrthoDB" id="6118243at2759"/>
<comment type="similarity">
    <text evidence="1">Belongs to the protein-tyrosine phosphatase family.</text>
</comment>
<keyword evidence="9" id="KW-0472">Membrane</keyword>
<evidence type="ECO:0000256" key="4">
    <source>
        <dbReference type="ARBA" id="ARBA00022801"/>
    </source>
</evidence>
<dbReference type="GO" id="GO:0004725">
    <property type="term" value="F:protein tyrosine phosphatase activity"/>
    <property type="evidence" value="ECO:0007669"/>
    <property type="project" value="UniProtKB-EC"/>
</dbReference>
<dbReference type="Gene3D" id="2.60.120.260">
    <property type="entry name" value="Galactose-binding domain-like"/>
    <property type="match status" value="1"/>
</dbReference>
<sequence>MGTNPVIPNPTGDNSRDTSDVRDEDYCSSCPGGCDYSRKCAPVPNCKEENVALGKQAYSSSLYTSSGDGEKSGPPCLAVNGNTGTTFRPISDYPDSPNCVHTRPEYNTSWWVDLGTIYPVSRITIYNRDTNSDRIRGARIYVDNQPCYTFPYNNFPLKIEVTCNIPTRGRTVTLVKENSFLNFCEFQVWGRFGPTCDQLCRCKENATCDQYYGYCSNGCEDGFYGLSCNQTCHCKDNSACDFTTGRCPDGCQSGWMGLSCNTTCSAGTFGPNCQQTCGKCSLSTCNGTTGVCESGCAVGYTTAYCNKSRTVRLKTCVVAMPLYQPVTAGPMEWNAEDDVESARMATRVTSQLVSVRAVAKQDGSFPIAIQVRFNPVRLVIMMVVGGKVADQELTAKIALLRVVSATMGKRVTSVPVLVLLVKPTSLAHCAKMTGDFWDECMLVQARDEATVSTALAECPDGKFGKNCAQNCGNCSSSAPCRHDDGRCEGGCADGFEGDLCQAVIGLEPPSESTPKALIIGVVVGAVLLAVIVIAVVIVIAKRRKRQSRQDATEDHSVLHNNHIYANPDKQEETVLSFTPKTVEKFVLLSPKFVLFLFLFTSPAGKADYGQAKDKTPARKKVEKVQILREDASDNIYVNVALAKSASESSLDTLIDDDNNGLDRSMESLGDDVNLYGNDESVYATFQQLSGPQLDSVQRHLVDRLASGQLPVVFDELPKGLTDDHHTAKMKVNFKKNRFASVLPCMLLYMKGYHNEKTYIAAQGPRDNTVVDFWRMVWQEQVTQIIMLTKLIEAGKCISSQSPESSKAFVLTATGRAKGGAVPLPGVAGPRSAGSRLPSQLLAFRTCTDPPPPPRPSSGALQDQFIFLYKAALEAYTGRDTVIPLDRFDVTFPQPINARRDQPHIDREFRTLMLMRSLTAEVPRNVAKQRENLAKNRNPDCLPCDLDSPQSVFYLSFTADGHLVYLTAHLEGRNQFINAVFMPNFCKYWPDEERVIQTGPYTVQHVRTDSLGGHLASHWLQMTKEGETWSRDVRVLRYNDWAEEVPSDFSDLMLLVETLGAARTKTEKTQPVVIQCM</sequence>
<dbReference type="Gene3D" id="3.90.190.10">
    <property type="entry name" value="Protein tyrosine phosphatase superfamily"/>
    <property type="match status" value="2"/>
</dbReference>
<dbReference type="Gene3D" id="2.170.300.10">
    <property type="entry name" value="Tie2 ligand-binding domain superfamily"/>
    <property type="match status" value="2"/>
</dbReference>
<evidence type="ECO:0000256" key="3">
    <source>
        <dbReference type="ARBA" id="ARBA00022723"/>
    </source>
</evidence>
<protein>
    <recommendedName>
        <fullName evidence="2">protein-tyrosine-phosphatase</fullName>
        <ecNumber evidence="2">3.1.3.48</ecNumber>
    </recommendedName>
</protein>
<dbReference type="InterPro" id="IPR008979">
    <property type="entry name" value="Galactose-bd-like_sf"/>
</dbReference>
<dbReference type="SUPFAM" id="SSF52799">
    <property type="entry name" value="(Phosphotyrosine protein) phosphatases II"/>
    <property type="match status" value="2"/>
</dbReference>
<evidence type="ECO:0000313" key="11">
    <source>
        <dbReference type="EMBL" id="PVD25033.1"/>
    </source>
</evidence>
<dbReference type="SMART" id="SM00194">
    <property type="entry name" value="PTPc"/>
    <property type="match status" value="1"/>
</dbReference>
<evidence type="ECO:0000256" key="9">
    <source>
        <dbReference type="SAM" id="Phobius"/>
    </source>
</evidence>
<dbReference type="SUPFAM" id="SSF49785">
    <property type="entry name" value="Galactose-binding domain-like"/>
    <property type="match status" value="1"/>
</dbReference>
<dbReference type="InterPro" id="IPR000242">
    <property type="entry name" value="PTP_cat"/>
</dbReference>
<comment type="caution">
    <text evidence="11">The sequence shown here is derived from an EMBL/GenBank/DDBJ whole genome shotgun (WGS) entry which is preliminary data.</text>
</comment>
<evidence type="ECO:0000256" key="5">
    <source>
        <dbReference type="ARBA" id="ARBA00022837"/>
    </source>
</evidence>
<dbReference type="AlphaFoldDB" id="A0A2T7NV42"/>
<feature type="transmembrane region" description="Helical" evidence="9">
    <location>
        <begin position="585"/>
        <end position="604"/>
    </location>
</feature>
<proteinExistence type="inferred from homology"/>
<keyword evidence="7" id="KW-1015">Disulfide bond</keyword>
<dbReference type="PANTHER" id="PTHR19134:SF562">
    <property type="entry name" value="PROTEIN-TYROSINE-PHOSPHATASE"/>
    <property type="match status" value="1"/>
</dbReference>
<feature type="domain" description="Tyrosine-protein phosphatase" evidence="10">
    <location>
        <begin position="881"/>
        <end position="1076"/>
    </location>
</feature>
<gene>
    <name evidence="11" type="ORF">C0Q70_15530</name>
</gene>
<feature type="transmembrane region" description="Helical" evidence="9">
    <location>
        <begin position="516"/>
        <end position="540"/>
    </location>
</feature>
<dbReference type="SMART" id="SM00607">
    <property type="entry name" value="FTP"/>
    <property type="match status" value="1"/>
</dbReference>
<feature type="compositionally biased region" description="Basic and acidic residues" evidence="8">
    <location>
        <begin position="14"/>
        <end position="24"/>
    </location>
</feature>
<name>A0A2T7NV42_POMCA</name>
<dbReference type="EC" id="3.1.3.48" evidence="2"/>
<dbReference type="EMBL" id="PZQS01000009">
    <property type="protein sequence ID" value="PVD25033.1"/>
    <property type="molecule type" value="Genomic_DNA"/>
</dbReference>
<evidence type="ECO:0000256" key="7">
    <source>
        <dbReference type="ARBA" id="ARBA00023157"/>
    </source>
</evidence>
<dbReference type="InterPro" id="IPR029021">
    <property type="entry name" value="Prot-tyrosine_phosphatase-like"/>
</dbReference>
<dbReference type="InterPro" id="IPR050348">
    <property type="entry name" value="Protein-Tyr_Phosphatase"/>
</dbReference>
<accession>A0A2T7NV42</accession>
<dbReference type="PANTHER" id="PTHR19134">
    <property type="entry name" value="RECEPTOR-TYPE TYROSINE-PROTEIN PHOSPHATASE"/>
    <property type="match status" value="1"/>
</dbReference>
<evidence type="ECO:0000256" key="8">
    <source>
        <dbReference type="SAM" id="MobiDB-lite"/>
    </source>
</evidence>
<dbReference type="Pfam" id="PF22633">
    <property type="entry name" value="F5_F8_type_C_2"/>
    <property type="match status" value="1"/>
</dbReference>